<evidence type="ECO:0000256" key="1">
    <source>
        <dbReference type="SAM" id="MobiDB-lite"/>
    </source>
</evidence>
<evidence type="ECO:0000313" key="2">
    <source>
        <dbReference type="EMBL" id="PWW79682.1"/>
    </source>
</evidence>
<name>A0A317SZ51_9PEZI</name>
<organism evidence="2 3">
    <name type="scientific">Tuber magnatum</name>
    <name type="common">white Piedmont truffle</name>
    <dbReference type="NCBI Taxonomy" id="42249"/>
    <lineage>
        <taxon>Eukaryota</taxon>
        <taxon>Fungi</taxon>
        <taxon>Dikarya</taxon>
        <taxon>Ascomycota</taxon>
        <taxon>Pezizomycotina</taxon>
        <taxon>Pezizomycetes</taxon>
        <taxon>Pezizales</taxon>
        <taxon>Tuberaceae</taxon>
        <taxon>Tuber</taxon>
    </lineage>
</organism>
<dbReference type="AlphaFoldDB" id="A0A317SZ51"/>
<sequence length="97" mass="11639">MRRKKEEQKNEVEGRSQKTIQHYQHSDEPSLEQSAEKFGVAYSIFQGRLQGGQTWAAGHLKMQVLSEYEEKSIVRWCKRMDKWGHPPVWVWLRVWPR</sequence>
<protein>
    <recommendedName>
        <fullName evidence="4">HTH psq-type domain-containing protein</fullName>
    </recommendedName>
</protein>
<accession>A0A317SZ51</accession>
<keyword evidence="3" id="KW-1185">Reference proteome</keyword>
<proteinExistence type="predicted"/>
<gene>
    <name evidence="2" type="ORF">C7212DRAFT_170672</name>
</gene>
<dbReference type="Proteomes" id="UP000246991">
    <property type="component" value="Unassembled WGS sequence"/>
</dbReference>
<evidence type="ECO:0008006" key="4">
    <source>
        <dbReference type="Google" id="ProtNLM"/>
    </source>
</evidence>
<feature type="compositionally biased region" description="Basic and acidic residues" evidence="1">
    <location>
        <begin position="1"/>
        <end position="16"/>
    </location>
</feature>
<feature type="region of interest" description="Disordered" evidence="1">
    <location>
        <begin position="1"/>
        <end position="32"/>
    </location>
</feature>
<evidence type="ECO:0000313" key="3">
    <source>
        <dbReference type="Proteomes" id="UP000246991"/>
    </source>
</evidence>
<comment type="caution">
    <text evidence="2">The sequence shown here is derived from an EMBL/GenBank/DDBJ whole genome shotgun (WGS) entry which is preliminary data.</text>
</comment>
<dbReference type="EMBL" id="PYWC01000007">
    <property type="protein sequence ID" value="PWW79682.1"/>
    <property type="molecule type" value="Genomic_DNA"/>
</dbReference>
<dbReference type="OrthoDB" id="3439594at2759"/>
<reference evidence="2 3" key="1">
    <citation type="submission" date="2018-03" db="EMBL/GenBank/DDBJ databases">
        <title>Genomes of Pezizomycetes fungi and the evolution of truffles.</title>
        <authorList>
            <person name="Murat C."/>
            <person name="Payen T."/>
            <person name="Noel B."/>
            <person name="Kuo A."/>
            <person name="Martin F.M."/>
        </authorList>
    </citation>
    <scope>NUCLEOTIDE SEQUENCE [LARGE SCALE GENOMIC DNA]</scope>
    <source>
        <strain evidence="2">091103-1</strain>
    </source>
</reference>